<organism evidence="3 4">
    <name type="scientific">Chryseobacterium ureilyticum</name>
    <dbReference type="NCBI Taxonomy" id="373668"/>
    <lineage>
        <taxon>Bacteria</taxon>
        <taxon>Pseudomonadati</taxon>
        <taxon>Bacteroidota</taxon>
        <taxon>Flavobacteriia</taxon>
        <taxon>Flavobacteriales</taxon>
        <taxon>Weeksellaceae</taxon>
        <taxon>Chryseobacterium group</taxon>
        <taxon>Chryseobacterium</taxon>
    </lineage>
</organism>
<dbReference type="Proteomes" id="UP000186744">
    <property type="component" value="Unassembled WGS sequence"/>
</dbReference>
<dbReference type="SUPFAM" id="SSF49899">
    <property type="entry name" value="Concanavalin A-like lectins/glucanases"/>
    <property type="match status" value="1"/>
</dbReference>
<dbReference type="InterPro" id="IPR013320">
    <property type="entry name" value="ConA-like_dom_sf"/>
</dbReference>
<protein>
    <submittedName>
        <fullName evidence="3">Por secretion system C-terminal sorting domain-containing protein</fullName>
    </submittedName>
</protein>
<dbReference type="InterPro" id="IPR026444">
    <property type="entry name" value="Secre_tail"/>
</dbReference>
<accession>A0A1N7LA21</accession>
<dbReference type="AlphaFoldDB" id="A0A1N7LA21"/>
<keyword evidence="4" id="KW-1185">Reference proteome</keyword>
<feature type="domain" description="Secretion system C-terminal sorting" evidence="2">
    <location>
        <begin position="430"/>
        <end position="499"/>
    </location>
</feature>
<evidence type="ECO:0000259" key="2">
    <source>
        <dbReference type="Pfam" id="PF18962"/>
    </source>
</evidence>
<dbReference type="RefSeq" id="WP_076550531.1">
    <property type="nucleotide sequence ID" value="NZ_FTOL01000001.1"/>
</dbReference>
<proteinExistence type="predicted"/>
<dbReference type="STRING" id="373668.SAMN05421786_1011133"/>
<dbReference type="EMBL" id="FTOL01000001">
    <property type="protein sequence ID" value="SIS70696.1"/>
    <property type="molecule type" value="Genomic_DNA"/>
</dbReference>
<sequence length="502" mass="55461">MKTNLLSGRFLGKTILLLLLFFVLNSFAYAQKVYAGTQHSQIYGLCVACSILDAQNTLGDNEDDYSSMVIPIGAIARIEQTLIFPTVTKQEKIIIGIGTGQGSLSVQLLSGVSIETFNGNISNNDYQIVNNEILKLGISNPTRGTVELFVSKPFDRVRVTLNSGLLNLNGGLKIYYAYHRPHGCTYPPFDPLHYYSFNGSLNDPVNGYGMTSALPPVYQNNMRCGQGLGTTDDQSKYSLTGEIKKINGKTSRDIALNHSISFWAKIAPKQPGKKSPSLAVEPILDRLAVLPDSLKLAISSAYPSFGLGDNTEFGWAPNTSSLFEHYLIRNKDGLMEVFKNGQLVVNGGANFYFDLNPFEAIINLVGNNISNIVTLDRAQIDELIVYDKALTWEEIKMLYDSYNWNVSGPSSVPGVTSKTDFKEDIIVKVSPNPTTGTVSLEGNLDLEKSEVFISNLSGKEVYRTKLISKSFDIPSYLPVGMYFILIKTRGEKVYNRKIILNR</sequence>
<evidence type="ECO:0000313" key="4">
    <source>
        <dbReference type="Proteomes" id="UP000186744"/>
    </source>
</evidence>
<keyword evidence="1" id="KW-0732">Signal</keyword>
<dbReference type="Pfam" id="PF18962">
    <property type="entry name" value="Por_Secre_tail"/>
    <property type="match status" value="1"/>
</dbReference>
<evidence type="ECO:0000256" key="1">
    <source>
        <dbReference type="ARBA" id="ARBA00022729"/>
    </source>
</evidence>
<evidence type="ECO:0000313" key="3">
    <source>
        <dbReference type="EMBL" id="SIS70696.1"/>
    </source>
</evidence>
<dbReference type="NCBIfam" id="TIGR04183">
    <property type="entry name" value="Por_Secre_tail"/>
    <property type="match status" value="1"/>
</dbReference>
<dbReference type="OrthoDB" id="1232784at2"/>
<reference evidence="4" key="1">
    <citation type="submission" date="2017-01" db="EMBL/GenBank/DDBJ databases">
        <authorList>
            <person name="Varghese N."/>
            <person name="Submissions S."/>
        </authorList>
    </citation>
    <scope>NUCLEOTIDE SEQUENCE [LARGE SCALE GENOMIC DNA]</scope>
    <source>
        <strain evidence="4">DSM 18017</strain>
    </source>
</reference>
<dbReference type="GO" id="GO:0005975">
    <property type="term" value="P:carbohydrate metabolic process"/>
    <property type="evidence" value="ECO:0007669"/>
    <property type="project" value="UniProtKB-ARBA"/>
</dbReference>
<dbReference type="GO" id="GO:0004553">
    <property type="term" value="F:hydrolase activity, hydrolyzing O-glycosyl compounds"/>
    <property type="evidence" value="ECO:0007669"/>
    <property type="project" value="UniProtKB-ARBA"/>
</dbReference>
<name>A0A1N7LA21_9FLAO</name>
<gene>
    <name evidence="3" type="ORF">SAMN05421786_1011133</name>
</gene>
<dbReference type="Gene3D" id="2.60.120.200">
    <property type="match status" value="1"/>
</dbReference>